<dbReference type="PROSITE" id="PS51005">
    <property type="entry name" value="NAC"/>
    <property type="match status" value="1"/>
</dbReference>
<dbReference type="EMBL" id="OZ023712">
    <property type="protein sequence ID" value="CAK9860895.1"/>
    <property type="molecule type" value="Genomic_DNA"/>
</dbReference>
<keyword evidence="2" id="KW-0804">Transcription</keyword>
<gene>
    <name evidence="5" type="ORF">CSSPJE1EN2_LOCUS3890</name>
</gene>
<organism evidence="5 6">
    <name type="scientific">Sphagnum jensenii</name>
    <dbReference type="NCBI Taxonomy" id="128206"/>
    <lineage>
        <taxon>Eukaryota</taxon>
        <taxon>Viridiplantae</taxon>
        <taxon>Streptophyta</taxon>
        <taxon>Embryophyta</taxon>
        <taxon>Bryophyta</taxon>
        <taxon>Sphagnophytina</taxon>
        <taxon>Sphagnopsida</taxon>
        <taxon>Sphagnales</taxon>
        <taxon>Sphagnaceae</taxon>
        <taxon>Sphagnum</taxon>
    </lineage>
</organism>
<dbReference type="Pfam" id="PF02365">
    <property type="entry name" value="NAM"/>
    <property type="match status" value="1"/>
</dbReference>
<dbReference type="PANTHER" id="PTHR31744:SF221">
    <property type="entry name" value="NAC DOMAIN-CONTAINING PROTEIN 43-LIKE"/>
    <property type="match status" value="1"/>
</dbReference>
<dbReference type="Gene3D" id="2.170.150.80">
    <property type="entry name" value="NAC domain"/>
    <property type="match status" value="1"/>
</dbReference>
<feature type="domain" description="NAC" evidence="4">
    <location>
        <begin position="26"/>
        <end position="181"/>
    </location>
</feature>
<evidence type="ECO:0000256" key="2">
    <source>
        <dbReference type="ARBA" id="ARBA00023163"/>
    </source>
</evidence>
<evidence type="ECO:0000313" key="5">
    <source>
        <dbReference type="EMBL" id="CAK9860895.1"/>
    </source>
</evidence>
<evidence type="ECO:0000259" key="4">
    <source>
        <dbReference type="PROSITE" id="PS51005"/>
    </source>
</evidence>
<evidence type="ECO:0000313" key="6">
    <source>
        <dbReference type="Proteomes" id="UP001497522"/>
    </source>
</evidence>
<sequence length="455" mass="50685">MTTSNSQFIYLGGKTNINGSTSAPRVPVGFRFHPTDEELVGYYLPKKVAAKTIDLDLIRDLDLYKLEPWDLHDLCKVQADDSNQKQTDYYFFSRKDKKYPTGNRANRATAAGFWKATGRDKPIHTKLQQLIGMRKTLVFYEGRAPHGIKTEWIMHEFRLDDGPGMPAQEDGGWVVCRVFKKTKSFKLKLQERAYSFEEQMGGMLQDMSSPEIIPDMSSPEMLSTTNSAAAGAAGGEGMSCSYGHGNCFPMLLQHQQQRCSNSQICKQEQLNMNCNFNNSAVAFNAAHLSHSMTTGAPSSSSFIKNMTLQGEAHHHHHHHQHQHQHQGPVSLAATHNNNSKSKEAFFTDEAYYMENPLNVFNEHRFDDNGNHDDDHEESCFPSAVYEGLDCLTYNDQAAAGTSSCKDLRFPSTSAATRSAGAGAGAAAAGDQPLGDVTVLLQLKRQNPENMYELWN</sequence>
<reference evidence="5" key="1">
    <citation type="submission" date="2024-03" db="EMBL/GenBank/DDBJ databases">
        <authorList>
            <consortium name="ELIXIR-Norway"/>
            <consortium name="Elixir Norway"/>
        </authorList>
    </citation>
    <scope>NUCLEOTIDE SEQUENCE</scope>
</reference>
<dbReference type="InterPro" id="IPR036093">
    <property type="entry name" value="NAC_dom_sf"/>
</dbReference>
<protein>
    <recommendedName>
        <fullName evidence="4">NAC domain-containing protein</fullName>
    </recommendedName>
</protein>
<dbReference type="InterPro" id="IPR003441">
    <property type="entry name" value="NAC-dom"/>
</dbReference>
<evidence type="ECO:0000256" key="3">
    <source>
        <dbReference type="ARBA" id="ARBA00023242"/>
    </source>
</evidence>
<proteinExistence type="predicted"/>
<name>A0ABP1AEL8_9BRYO</name>
<dbReference type="Proteomes" id="UP001497522">
    <property type="component" value="Chromosome 11"/>
</dbReference>
<dbReference type="SUPFAM" id="SSF101941">
    <property type="entry name" value="NAC domain"/>
    <property type="match status" value="1"/>
</dbReference>
<dbReference type="PANTHER" id="PTHR31744">
    <property type="entry name" value="PROTEIN CUP-SHAPED COTYLEDON 2-RELATED"/>
    <property type="match status" value="1"/>
</dbReference>
<keyword evidence="1" id="KW-0805">Transcription regulation</keyword>
<evidence type="ECO:0000256" key="1">
    <source>
        <dbReference type="ARBA" id="ARBA00023015"/>
    </source>
</evidence>
<accession>A0ABP1AEL8</accession>
<keyword evidence="3" id="KW-0539">Nucleus</keyword>
<keyword evidence="6" id="KW-1185">Reference proteome</keyword>